<dbReference type="InterPro" id="IPR050339">
    <property type="entry name" value="CC_SR_Kinase"/>
</dbReference>
<dbReference type="Pfam" id="PF22949">
    <property type="entry name" value="HRI2_3H"/>
    <property type="match status" value="1"/>
</dbReference>
<evidence type="ECO:0000256" key="3">
    <source>
        <dbReference type="ARBA" id="ARBA00022553"/>
    </source>
</evidence>
<dbReference type="PANTHER" id="PTHR11042">
    <property type="entry name" value="EUKARYOTIC TRANSLATION INITIATION FACTOR 2-ALPHA KINASE EIF2-ALPHA KINASE -RELATED"/>
    <property type="match status" value="1"/>
</dbReference>
<organism evidence="12 13">
    <name type="scientific">Cyphomyrmex costatus</name>
    <dbReference type="NCBI Taxonomy" id="456900"/>
    <lineage>
        <taxon>Eukaryota</taxon>
        <taxon>Metazoa</taxon>
        <taxon>Ecdysozoa</taxon>
        <taxon>Arthropoda</taxon>
        <taxon>Hexapoda</taxon>
        <taxon>Insecta</taxon>
        <taxon>Pterygota</taxon>
        <taxon>Neoptera</taxon>
        <taxon>Endopterygota</taxon>
        <taxon>Hymenoptera</taxon>
        <taxon>Apocrita</taxon>
        <taxon>Aculeata</taxon>
        <taxon>Formicoidea</taxon>
        <taxon>Formicidae</taxon>
        <taxon>Myrmicinae</taxon>
        <taxon>Cyphomyrmex</taxon>
    </lineage>
</organism>
<accession>A0A195CFH6</accession>
<dbReference type="GO" id="GO:0005634">
    <property type="term" value="C:nucleus"/>
    <property type="evidence" value="ECO:0007669"/>
    <property type="project" value="TreeGrafter"/>
</dbReference>
<feature type="domain" description="Protein kinase" evidence="11">
    <location>
        <begin position="161"/>
        <end position="571"/>
    </location>
</feature>
<dbReference type="Gene3D" id="1.10.510.10">
    <property type="entry name" value="Transferase(Phosphotransferase) domain 1"/>
    <property type="match status" value="1"/>
</dbReference>
<reference evidence="12 13" key="1">
    <citation type="submission" date="2016-03" db="EMBL/GenBank/DDBJ databases">
        <title>Cyphomyrmex costatus WGS genome.</title>
        <authorList>
            <person name="Nygaard S."/>
            <person name="Hu H."/>
            <person name="Boomsma J."/>
            <person name="Zhang G."/>
        </authorList>
    </citation>
    <scope>NUCLEOTIDE SEQUENCE [LARGE SCALE GENOMIC DNA]</scope>
    <source>
        <strain evidence="12">MS0001</strain>
        <tissue evidence="12">Whole body</tissue>
    </source>
</reference>
<keyword evidence="6 12" id="KW-0418">Kinase</keyword>
<dbReference type="PROSITE" id="PS00108">
    <property type="entry name" value="PROTEIN_KINASE_ST"/>
    <property type="match status" value="1"/>
</dbReference>
<keyword evidence="10" id="KW-0175">Coiled coil</keyword>
<comment type="similarity">
    <text evidence="8">Belongs to the protein kinase superfamily. Ser/Thr protein kinase family. GCN2 subfamily.</text>
</comment>
<proteinExistence type="inferred from homology"/>
<dbReference type="SMART" id="SM00220">
    <property type="entry name" value="S_TKc"/>
    <property type="match status" value="1"/>
</dbReference>
<dbReference type="GO" id="GO:0003743">
    <property type="term" value="F:translation initiation factor activity"/>
    <property type="evidence" value="ECO:0007669"/>
    <property type="project" value="UniProtKB-KW"/>
</dbReference>
<dbReference type="GO" id="GO:0004694">
    <property type="term" value="F:eukaryotic translation initiation factor 2alpha kinase activity"/>
    <property type="evidence" value="ECO:0007669"/>
    <property type="project" value="TreeGrafter"/>
</dbReference>
<dbReference type="EMBL" id="KQ977827">
    <property type="protein sequence ID" value="KYM99470.1"/>
    <property type="molecule type" value="Genomic_DNA"/>
</dbReference>
<keyword evidence="7" id="KW-0067">ATP-binding</keyword>
<keyword evidence="2" id="KW-0723">Serine/threonine-protein kinase</keyword>
<keyword evidence="3" id="KW-0597">Phosphoprotein</keyword>
<keyword evidence="5" id="KW-0547">Nucleotide-binding</keyword>
<protein>
    <recommendedName>
        <fullName evidence="1">non-specific serine/threonine protein kinase</fullName>
        <ecNumber evidence="1">2.7.11.1</ecNumber>
    </recommendedName>
    <alternativeName>
        <fullName evidence="9">Heme-regulated eukaryotic initiation factor eIF-2-alpha kinase</fullName>
    </alternativeName>
</protein>
<feature type="coiled-coil region" evidence="10">
    <location>
        <begin position="578"/>
        <end position="612"/>
    </location>
</feature>
<keyword evidence="13" id="KW-1185">Reference proteome</keyword>
<dbReference type="InterPro" id="IPR000719">
    <property type="entry name" value="Prot_kinase_dom"/>
</dbReference>
<evidence type="ECO:0000256" key="1">
    <source>
        <dbReference type="ARBA" id="ARBA00012513"/>
    </source>
</evidence>
<name>A0A195CFH6_9HYME</name>
<gene>
    <name evidence="12" type="ORF">ALC62_09817</name>
</gene>
<evidence type="ECO:0000256" key="5">
    <source>
        <dbReference type="ARBA" id="ARBA00022741"/>
    </source>
</evidence>
<dbReference type="SUPFAM" id="SSF56112">
    <property type="entry name" value="Protein kinase-like (PK-like)"/>
    <property type="match status" value="1"/>
</dbReference>
<evidence type="ECO:0000256" key="8">
    <source>
        <dbReference type="ARBA" id="ARBA00037982"/>
    </source>
</evidence>
<sequence>MERKKKELEPSDCGMTESTEQINHPWNALATITTFDQGSDNNMRLMFCQNDENEHGSITPRRQQITSGILIESLLRQLCNLLEEDKVRGKKLYYTICDKLHHMQLINDTYNTPEFEMLRRQYQHALYHMLAVARGEIESENALSISIPRFITPKFRYHDEFHEICFIARGGFGKVYKAQHRLDGVEYAIKKIIMPADHIETIHQQLNEVWTLAKLKHTNIVSYNAAWIEPFSSSNTLSSTDRKSYRSQSYSSQSIDDLFDSKNGLNFNNSKICVDEQNVPLDTKTSSTIDVYTGKKEKQNKIYRNSSDVFNDSTISKRFVELNSSVNIIEEGIVEENVTEECTDESCSDVVSFRNSNNNKNLNETIADTESASQGVCCVLGQQNQSYVILYIQMSLCEQTLEQWLRSKISVTPEPIVKAIFQQLLCGVNYMHSQKVVHHDIKPSNIFISTTGQLQIQLGDFGLACPLQKEKHHSVIGTHLYAAPEQLEGNCDRKSDIYSIGIVLIELLIPIKTQMELSSIISSLKNDKVPEAFKRQKWTQLVKQMVRKDPAERPSTNQLLKEFDDDKDVIINGLKDTIVTLKNNNRIKDDTIQELQEEIALLKEKVQKLSPDK</sequence>
<dbReference type="EC" id="2.7.11.1" evidence="1"/>
<dbReference type="Pfam" id="PF00069">
    <property type="entry name" value="Pkinase"/>
    <property type="match status" value="1"/>
</dbReference>
<keyword evidence="12" id="KW-0648">Protein biosynthesis</keyword>
<dbReference type="PROSITE" id="PS50011">
    <property type="entry name" value="PROTEIN_KINASE_DOM"/>
    <property type="match status" value="1"/>
</dbReference>
<dbReference type="STRING" id="456900.A0A195CFH6"/>
<evidence type="ECO:0000256" key="4">
    <source>
        <dbReference type="ARBA" id="ARBA00022679"/>
    </source>
</evidence>
<dbReference type="Gene3D" id="3.30.200.20">
    <property type="entry name" value="Phosphorylase Kinase, domain 1"/>
    <property type="match status" value="1"/>
</dbReference>
<evidence type="ECO:0000256" key="2">
    <source>
        <dbReference type="ARBA" id="ARBA00022527"/>
    </source>
</evidence>
<evidence type="ECO:0000313" key="12">
    <source>
        <dbReference type="EMBL" id="KYM99470.1"/>
    </source>
</evidence>
<dbReference type="GO" id="GO:0005737">
    <property type="term" value="C:cytoplasm"/>
    <property type="evidence" value="ECO:0007669"/>
    <property type="project" value="TreeGrafter"/>
</dbReference>
<evidence type="ECO:0000259" key="11">
    <source>
        <dbReference type="PROSITE" id="PS50011"/>
    </source>
</evidence>
<dbReference type="GO" id="GO:0005524">
    <property type="term" value="F:ATP binding"/>
    <property type="evidence" value="ECO:0007669"/>
    <property type="project" value="UniProtKB-KW"/>
</dbReference>
<dbReference type="InterPro" id="IPR054521">
    <property type="entry name" value="HRI2_3H"/>
</dbReference>
<dbReference type="Proteomes" id="UP000078542">
    <property type="component" value="Unassembled WGS sequence"/>
</dbReference>
<dbReference type="InterPro" id="IPR008271">
    <property type="entry name" value="Ser/Thr_kinase_AS"/>
</dbReference>
<keyword evidence="12" id="KW-0396">Initiation factor</keyword>
<evidence type="ECO:0000256" key="7">
    <source>
        <dbReference type="ARBA" id="ARBA00022840"/>
    </source>
</evidence>
<evidence type="ECO:0000256" key="9">
    <source>
        <dbReference type="ARBA" id="ARBA00042914"/>
    </source>
</evidence>
<evidence type="ECO:0000256" key="10">
    <source>
        <dbReference type="SAM" id="Coils"/>
    </source>
</evidence>
<dbReference type="PANTHER" id="PTHR11042:SF187">
    <property type="entry name" value="EUKARYOTIC TRANSLATION INITIATION FACTOR 2-ALPHA KINASE 2"/>
    <property type="match status" value="1"/>
</dbReference>
<evidence type="ECO:0000256" key="6">
    <source>
        <dbReference type="ARBA" id="ARBA00022777"/>
    </source>
</evidence>
<dbReference type="InterPro" id="IPR011009">
    <property type="entry name" value="Kinase-like_dom_sf"/>
</dbReference>
<keyword evidence="4" id="KW-0808">Transferase</keyword>
<evidence type="ECO:0000313" key="13">
    <source>
        <dbReference type="Proteomes" id="UP000078542"/>
    </source>
</evidence>
<dbReference type="AlphaFoldDB" id="A0A195CFH6"/>